<accession>A0A6L7I542</accession>
<comment type="caution">
    <text evidence="1">The sequence shown here is derived from an EMBL/GenBank/DDBJ whole genome shotgun (WGS) entry which is preliminary data.</text>
</comment>
<protein>
    <submittedName>
        <fullName evidence="1">Uncharacterized protein</fullName>
    </submittedName>
</protein>
<dbReference type="AlphaFoldDB" id="A0A6L7I542"/>
<dbReference type="EMBL" id="WRPA01000029">
    <property type="protein sequence ID" value="MXR70984.1"/>
    <property type="molecule type" value="Genomic_DNA"/>
</dbReference>
<keyword evidence="2" id="KW-1185">Reference proteome</keyword>
<reference evidence="1 2" key="1">
    <citation type="submission" date="2019-12" db="EMBL/GenBank/DDBJ databases">
        <title>Shewanella insulae sp. nov., isolated from a tidal flat.</title>
        <authorList>
            <person name="Yoon J.-H."/>
        </authorList>
    </citation>
    <scope>NUCLEOTIDE SEQUENCE [LARGE SCALE GENOMIC DNA]</scope>
    <source>
        <strain evidence="1 2">JBTF-M18</strain>
    </source>
</reference>
<proteinExistence type="predicted"/>
<evidence type="ECO:0000313" key="2">
    <source>
        <dbReference type="Proteomes" id="UP000474778"/>
    </source>
</evidence>
<organism evidence="1 2">
    <name type="scientific">Shewanella insulae</name>
    <dbReference type="NCBI Taxonomy" id="2681496"/>
    <lineage>
        <taxon>Bacteria</taxon>
        <taxon>Pseudomonadati</taxon>
        <taxon>Pseudomonadota</taxon>
        <taxon>Gammaproteobacteria</taxon>
        <taxon>Alteromonadales</taxon>
        <taxon>Shewanellaceae</taxon>
        <taxon>Shewanella</taxon>
    </lineage>
</organism>
<gene>
    <name evidence="1" type="ORF">GNT65_20205</name>
</gene>
<name>A0A6L7I542_9GAMM</name>
<dbReference type="RefSeq" id="WP_160798951.1">
    <property type="nucleotide sequence ID" value="NZ_WRPA01000029.1"/>
</dbReference>
<dbReference type="Proteomes" id="UP000474778">
    <property type="component" value="Unassembled WGS sequence"/>
</dbReference>
<evidence type="ECO:0000313" key="1">
    <source>
        <dbReference type="EMBL" id="MXR70984.1"/>
    </source>
</evidence>
<sequence>MMKADVIPTVRSLLAQNAISVSGDKTLITRLSSVLSFKEYYVKPDFTCDIATKNWSHELNALLSLTDSINRPITKQVLYSIELLPERFTLTAHIHNATGCDHKTIYTKRTPNLKQLGHTFNALYRRLDESQQFVICRHCRRLVAAELCNDDACCCAETNARANKQNAHQPCLATFKQTFDTDLVDRISRTGDAVSVFKDEDQIKFYVRSTAWPLPYECYTYDRVIDTLPLSATPDEVNALRLKLEREQKYPTPCYHCEAVCDEGEAMGLASFVDFETDALVCYGCASKHYGVVY</sequence>